<evidence type="ECO:0000313" key="9">
    <source>
        <dbReference type="Proteomes" id="UP000436088"/>
    </source>
</evidence>
<comment type="caution">
    <text evidence="8">The sequence shown here is derived from an EMBL/GenBank/DDBJ whole genome shotgun (WGS) entry which is preliminary data.</text>
</comment>
<dbReference type="InterPro" id="IPR051238">
    <property type="entry name" value="GDSL_esterase/lipase"/>
</dbReference>
<keyword evidence="4" id="KW-0732">Signal</keyword>
<dbReference type="Gene3D" id="3.40.50.1110">
    <property type="entry name" value="SGNH hydrolase"/>
    <property type="match status" value="1"/>
</dbReference>
<evidence type="ECO:0000313" key="8">
    <source>
        <dbReference type="EMBL" id="KAE8683918.1"/>
    </source>
</evidence>
<comment type="subcellular location">
    <subcellularLocation>
        <location evidence="1">Secreted</location>
    </subcellularLocation>
</comment>
<keyword evidence="5" id="KW-0378">Hydrolase</keyword>
<organism evidence="8 9">
    <name type="scientific">Hibiscus syriacus</name>
    <name type="common">Rose of Sharon</name>
    <dbReference type="NCBI Taxonomy" id="106335"/>
    <lineage>
        <taxon>Eukaryota</taxon>
        <taxon>Viridiplantae</taxon>
        <taxon>Streptophyta</taxon>
        <taxon>Embryophyta</taxon>
        <taxon>Tracheophyta</taxon>
        <taxon>Spermatophyta</taxon>
        <taxon>Magnoliopsida</taxon>
        <taxon>eudicotyledons</taxon>
        <taxon>Gunneridae</taxon>
        <taxon>Pentapetalae</taxon>
        <taxon>rosids</taxon>
        <taxon>malvids</taxon>
        <taxon>Malvales</taxon>
        <taxon>Malvaceae</taxon>
        <taxon>Malvoideae</taxon>
        <taxon>Hibiscus</taxon>
    </lineage>
</organism>
<reference evidence="8" key="1">
    <citation type="submission" date="2019-09" db="EMBL/GenBank/DDBJ databases">
        <title>Draft genome information of white flower Hibiscus syriacus.</title>
        <authorList>
            <person name="Kim Y.-M."/>
        </authorList>
    </citation>
    <scope>NUCLEOTIDE SEQUENCE [LARGE SCALE GENOMIC DNA]</scope>
    <source>
        <strain evidence="8">YM2019G1</strain>
    </source>
</reference>
<dbReference type="GO" id="GO:0016787">
    <property type="term" value="F:hydrolase activity"/>
    <property type="evidence" value="ECO:0007669"/>
    <property type="project" value="UniProtKB-KW"/>
</dbReference>
<keyword evidence="6" id="KW-0442">Lipid degradation</keyword>
<keyword evidence="3" id="KW-0964">Secreted</keyword>
<dbReference type="AlphaFoldDB" id="A0A6A2YWW1"/>
<evidence type="ECO:0000256" key="7">
    <source>
        <dbReference type="ARBA" id="ARBA00023098"/>
    </source>
</evidence>
<gene>
    <name evidence="8" type="ORF">F3Y22_tig00111166pilonHSYRG00343</name>
</gene>
<dbReference type="InterPro" id="IPR036514">
    <property type="entry name" value="SGNH_hydro_sf"/>
</dbReference>
<keyword evidence="9" id="KW-1185">Reference proteome</keyword>
<dbReference type="GO" id="GO:0005576">
    <property type="term" value="C:extracellular region"/>
    <property type="evidence" value="ECO:0007669"/>
    <property type="project" value="UniProtKB-SubCell"/>
</dbReference>
<dbReference type="PANTHER" id="PTHR45650:SF4">
    <property type="entry name" value="GDSL-LIKE LIPASE_ACYLHYDROLASE FAMILY PROTEIN, EXPRESSED"/>
    <property type="match status" value="1"/>
</dbReference>
<evidence type="ECO:0000256" key="6">
    <source>
        <dbReference type="ARBA" id="ARBA00022963"/>
    </source>
</evidence>
<protein>
    <submittedName>
        <fullName evidence="8">Uncharacterized protein</fullName>
    </submittedName>
</protein>
<sequence length="93" mass="9843">MPETNNDYIFTLAKADSPPYGIDFKPSGGQPTGRFTNGRTIANIVGLSLGAFPPPYLAPNTKAEAISRGINYASGASGIMDETGFFFVSTIIH</sequence>
<dbReference type="Proteomes" id="UP000436088">
    <property type="component" value="Unassembled WGS sequence"/>
</dbReference>
<name>A0A6A2YWW1_HIBSY</name>
<evidence type="ECO:0000256" key="4">
    <source>
        <dbReference type="ARBA" id="ARBA00022729"/>
    </source>
</evidence>
<dbReference type="GO" id="GO:0016042">
    <property type="term" value="P:lipid catabolic process"/>
    <property type="evidence" value="ECO:0007669"/>
    <property type="project" value="UniProtKB-KW"/>
</dbReference>
<dbReference type="EMBL" id="VEPZ02001257">
    <property type="protein sequence ID" value="KAE8683918.1"/>
    <property type="molecule type" value="Genomic_DNA"/>
</dbReference>
<evidence type="ECO:0000256" key="3">
    <source>
        <dbReference type="ARBA" id="ARBA00022525"/>
    </source>
</evidence>
<proteinExistence type="inferred from homology"/>
<evidence type="ECO:0000256" key="5">
    <source>
        <dbReference type="ARBA" id="ARBA00022801"/>
    </source>
</evidence>
<evidence type="ECO:0000256" key="1">
    <source>
        <dbReference type="ARBA" id="ARBA00004613"/>
    </source>
</evidence>
<accession>A0A6A2YWW1</accession>
<comment type="similarity">
    <text evidence="2">Belongs to the 'GDSL' lipolytic enzyme family.</text>
</comment>
<evidence type="ECO:0000256" key="2">
    <source>
        <dbReference type="ARBA" id="ARBA00008668"/>
    </source>
</evidence>
<dbReference type="PANTHER" id="PTHR45650">
    <property type="entry name" value="GDSL-LIKE LIPASE/ACYLHYDROLASE-RELATED"/>
    <property type="match status" value="1"/>
</dbReference>
<keyword evidence="7" id="KW-0443">Lipid metabolism</keyword>